<dbReference type="Proteomes" id="UP001156660">
    <property type="component" value="Unassembled WGS sequence"/>
</dbReference>
<dbReference type="Gene3D" id="3.30.70.270">
    <property type="match status" value="1"/>
</dbReference>
<organism evidence="6 7">
    <name type="scientific">Aliivibrio sifiae</name>
    <dbReference type="NCBI Taxonomy" id="566293"/>
    <lineage>
        <taxon>Bacteria</taxon>
        <taxon>Pseudomonadati</taxon>
        <taxon>Pseudomonadota</taxon>
        <taxon>Gammaproteobacteria</taxon>
        <taxon>Vibrionales</taxon>
        <taxon>Vibrionaceae</taxon>
        <taxon>Aliivibrio</taxon>
    </lineage>
</organism>
<proteinExistence type="predicted"/>
<evidence type="ECO:0000256" key="3">
    <source>
        <dbReference type="SAM" id="Phobius"/>
    </source>
</evidence>
<reference evidence="5" key="4">
    <citation type="submission" date="2023-01" db="EMBL/GenBank/DDBJ databases">
        <title>Draft genome sequence of Aliivibrio sifiae strain NBRC 105001.</title>
        <authorList>
            <person name="Sun Q."/>
            <person name="Mori K."/>
        </authorList>
    </citation>
    <scope>NUCLEOTIDE SEQUENCE</scope>
    <source>
        <strain evidence="5">NBRC 105001</strain>
    </source>
</reference>
<dbReference type="PANTHER" id="PTHR45138">
    <property type="entry name" value="REGULATORY COMPONENTS OF SENSORY TRANSDUCTION SYSTEM"/>
    <property type="match status" value="1"/>
</dbReference>
<keyword evidence="8" id="KW-1185">Reference proteome</keyword>
<dbReference type="InterPro" id="IPR029787">
    <property type="entry name" value="Nucleotide_cyclase"/>
</dbReference>
<dbReference type="RefSeq" id="WP_245922124.1">
    <property type="nucleotide sequence ID" value="NZ_BSOU01000001.1"/>
</dbReference>
<evidence type="ECO:0000256" key="1">
    <source>
        <dbReference type="ARBA" id="ARBA00012528"/>
    </source>
</evidence>
<dbReference type="Proteomes" id="UP000239273">
    <property type="component" value="Unassembled WGS sequence"/>
</dbReference>
<dbReference type="InterPro" id="IPR043128">
    <property type="entry name" value="Rev_trsase/Diguanyl_cyclase"/>
</dbReference>
<keyword evidence="3" id="KW-0472">Membrane</keyword>
<sequence>MTVNKLDNVVTKDILIFSKIWCIVLIVFSIAYFCFNIISLNRLQRGVVDDYKAIYSITRRFSSYYNNVDSVFLEKGDYHRNGVSIVVNRDSQVKILSSGIKKLRIELEKLIDDSLWTVAVFQNPSYYMHFDPLRKQYEIFYKGLNHENVIEDIVDKKSLNATYQSFYGCNLRLTEKYIEKQTNKEVRSIYYPIYNKKHLDSLLVIDLKASLLSEKVSQFNDEYNTAINSDDIGNNYKKSLFLPCSDQDKISLGIKLVDIVKIVLLPSLLFSLTLYFLRLNFNRRKYLLQFDRMTGFYRRDYYEKRLYKMKSHSLLLIDIDHFKRINDTYGHKKGDDVIQEVAARILNNIRFKDIAIRWGGEEFIIAFDLLTQNELEKEAEVIRYAIEKEKVKGVTVTISLGGVVVDDLPFTDAYKRADAALYASKEGGRNKVTIDR</sequence>
<gene>
    <name evidence="6" type="ORF">BTO23_15690</name>
    <name evidence="5" type="ORF">GCM10007855_00210</name>
</gene>
<name>A0A2S7X9K1_9GAMM</name>
<dbReference type="EMBL" id="MSCP01000002">
    <property type="protein sequence ID" value="PQJ88038.1"/>
    <property type="molecule type" value="Genomic_DNA"/>
</dbReference>
<dbReference type="NCBIfam" id="TIGR00254">
    <property type="entry name" value="GGDEF"/>
    <property type="match status" value="1"/>
</dbReference>
<dbReference type="GO" id="GO:0052621">
    <property type="term" value="F:diguanylate cyclase activity"/>
    <property type="evidence" value="ECO:0007669"/>
    <property type="project" value="UniProtKB-EC"/>
</dbReference>
<dbReference type="SUPFAM" id="SSF55073">
    <property type="entry name" value="Nucleotide cyclase"/>
    <property type="match status" value="1"/>
</dbReference>
<evidence type="ECO:0000313" key="5">
    <source>
        <dbReference type="EMBL" id="GLR73148.1"/>
    </source>
</evidence>
<dbReference type="EMBL" id="BSOU01000001">
    <property type="protein sequence ID" value="GLR73148.1"/>
    <property type="molecule type" value="Genomic_DNA"/>
</dbReference>
<dbReference type="InterPro" id="IPR050469">
    <property type="entry name" value="Diguanylate_Cyclase"/>
</dbReference>
<dbReference type="PANTHER" id="PTHR45138:SF9">
    <property type="entry name" value="DIGUANYLATE CYCLASE DGCM-RELATED"/>
    <property type="match status" value="1"/>
</dbReference>
<evidence type="ECO:0000313" key="6">
    <source>
        <dbReference type="EMBL" id="PQJ88038.1"/>
    </source>
</evidence>
<dbReference type="PROSITE" id="PS50887">
    <property type="entry name" value="GGDEF"/>
    <property type="match status" value="1"/>
</dbReference>
<dbReference type="InterPro" id="IPR000160">
    <property type="entry name" value="GGDEF_dom"/>
</dbReference>
<comment type="caution">
    <text evidence="6">The sequence shown here is derived from an EMBL/GenBank/DDBJ whole genome shotgun (WGS) entry which is preliminary data.</text>
</comment>
<accession>A0A2S7X9K1</accession>
<dbReference type="Pfam" id="PF00990">
    <property type="entry name" value="GGDEF"/>
    <property type="match status" value="1"/>
</dbReference>
<evidence type="ECO:0000313" key="7">
    <source>
        <dbReference type="Proteomes" id="UP000239273"/>
    </source>
</evidence>
<feature type="domain" description="GGDEF" evidence="4">
    <location>
        <begin position="310"/>
        <end position="436"/>
    </location>
</feature>
<evidence type="ECO:0000259" key="4">
    <source>
        <dbReference type="PROSITE" id="PS50887"/>
    </source>
</evidence>
<reference evidence="5" key="1">
    <citation type="journal article" date="2014" name="Int. J. Syst. Evol. Microbiol.">
        <title>Complete genome of a new Firmicutes species belonging to the dominant human colonic microbiota ('Ruminococcus bicirculans') reveals two chromosomes and a selective capacity to utilize plant glucans.</title>
        <authorList>
            <consortium name="NISC Comparative Sequencing Program"/>
            <person name="Wegmann U."/>
            <person name="Louis P."/>
            <person name="Goesmann A."/>
            <person name="Henrissat B."/>
            <person name="Duncan S.H."/>
            <person name="Flint H.J."/>
        </authorList>
    </citation>
    <scope>NUCLEOTIDE SEQUENCE</scope>
    <source>
        <strain evidence="5">NBRC 105001</strain>
    </source>
</reference>
<evidence type="ECO:0000313" key="8">
    <source>
        <dbReference type="Proteomes" id="UP001156660"/>
    </source>
</evidence>
<reference evidence="6 7" key="2">
    <citation type="submission" date="2016-12" db="EMBL/GenBank/DDBJ databases">
        <title>Diversity of luminous bacteria.</title>
        <authorList>
            <person name="Yoshizawa S."/>
            <person name="Kogure K."/>
        </authorList>
    </citation>
    <scope>NUCLEOTIDE SEQUENCE [LARGE SCALE GENOMIC DNA]</scope>
    <source>
        <strain evidence="6 7">NBRC 105001</strain>
    </source>
</reference>
<protein>
    <recommendedName>
        <fullName evidence="1">diguanylate cyclase</fullName>
        <ecNumber evidence="1">2.7.7.65</ecNumber>
    </recommendedName>
</protein>
<keyword evidence="3" id="KW-1133">Transmembrane helix</keyword>
<feature type="transmembrane region" description="Helical" evidence="3">
    <location>
        <begin position="259"/>
        <end position="277"/>
    </location>
</feature>
<evidence type="ECO:0000256" key="2">
    <source>
        <dbReference type="ARBA" id="ARBA00034247"/>
    </source>
</evidence>
<keyword evidence="3" id="KW-0812">Transmembrane</keyword>
<dbReference type="SMART" id="SM00267">
    <property type="entry name" value="GGDEF"/>
    <property type="match status" value="1"/>
</dbReference>
<dbReference type="EC" id="2.7.7.65" evidence="1"/>
<dbReference type="AlphaFoldDB" id="A0A2S7X9K1"/>
<dbReference type="CDD" id="cd01949">
    <property type="entry name" value="GGDEF"/>
    <property type="match status" value="1"/>
</dbReference>
<reference evidence="8" key="3">
    <citation type="journal article" date="2019" name="Int. J. Syst. Evol. Microbiol.">
        <title>The Global Catalogue of Microorganisms (GCM) 10K type strain sequencing project: providing services to taxonomists for standard genome sequencing and annotation.</title>
        <authorList>
            <consortium name="The Broad Institute Genomics Platform"/>
            <consortium name="The Broad Institute Genome Sequencing Center for Infectious Disease"/>
            <person name="Wu L."/>
            <person name="Ma J."/>
        </authorList>
    </citation>
    <scope>NUCLEOTIDE SEQUENCE [LARGE SCALE GENOMIC DNA]</scope>
    <source>
        <strain evidence="8">NBRC 105001</strain>
    </source>
</reference>
<feature type="transmembrane region" description="Helical" evidence="3">
    <location>
        <begin position="14"/>
        <end position="35"/>
    </location>
</feature>
<comment type="catalytic activity">
    <reaction evidence="2">
        <text>2 GTP = 3',3'-c-di-GMP + 2 diphosphate</text>
        <dbReference type="Rhea" id="RHEA:24898"/>
        <dbReference type="ChEBI" id="CHEBI:33019"/>
        <dbReference type="ChEBI" id="CHEBI:37565"/>
        <dbReference type="ChEBI" id="CHEBI:58805"/>
        <dbReference type="EC" id="2.7.7.65"/>
    </reaction>
</comment>